<dbReference type="PANTHER" id="PTHR43133">
    <property type="entry name" value="RNA POLYMERASE ECF-TYPE SIGMA FACTO"/>
    <property type="match status" value="1"/>
</dbReference>
<dbReference type="SUPFAM" id="SSF88946">
    <property type="entry name" value="Sigma2 domain of RNA polymerase sigma factors"/>
    <property type="match status" value="1"/>
</dbReference>
<gene>
    <name evidence="8" type="ORF">SAMN05661093_01412</name>
</gene>
<dbReference type="Pfam" id="PF04542">
    <property type="entry name" value="Sigma70_r2"/>
    <property type="match status" value="1"/>
</dbReference>
<dbReference type="InterPro" id="IPR039425">
    <property type="entry name" value="RNA_pol_sigma-70-like"/>
</dbReference>
<dbReference type="InterPro" id="IPR036388">
    <property type="entry name" value="WH-like_DNA-bd_sf"/>
</dbReference>
<evidence type="ECO:0000313" key="8">
    <source>
        <dbReference type="EMBL" id="SMC67382.1"/>
    </source>
</evidence>
<keyword evidence="4" id="KW-0238">DNA-binding</keyword>
<dbReference type="GO" id="GO:0016987">
    <property type="term" value="F:sigma factor activity"/>
    <property type="evidence" value="ECO:0007669"/>
    <property type="project" value="UniProtKB-KW"/>
</dbReference>
<dbReference type="GO" id="GO:0006352">
    <property type="term" value="P:DNA-templated transcription initiation"/>
    <property type="evidence" value="ECO:0007669"/>
    <property type="project" value="InterPro"/>
</dbReference>
<dbReference type="NCBIfam" id="TIGR02937">
    <property type="entry name" value="sigma70-ECF"/>
    <property type="match status" value="1"/>
</dbReference>
<dbReference type="PANTHER" id="PTHR43133:SF8">
    <property type="entry name" value="RNA POLYMERASE SIGMA FACTOR HI_1459-RELATED"/>
    <property type="match status" value="1"/>
</dbReference>
<organism evidence="8 9">
    <name type="scientific">Kibdelosporangium aridum</name>
    <dbReference type="NCBI Taxonomy" id="2030"/>
    <lineage>
        <taxon>Bacteria</taxon>
        <taxon>Bacillati</taxon>
        <taxon>Actinomycetota</taxon>
        <taxon>Actinomycetes</taxon>
        <taxon>Pseudonocardiales</taxon>
        <taxon>Pseudonocardiaceae</taxon>
        <taxon>Kibdelosporangium</taxon>
    </lineage>
</organism>
<dbReference type="Gene3D" id="1.10.10.10">
    <property type="entry name" value="Winged helix-like DNA-binding domain superfamily/Winged helix DNA-binding domain"/>
    <property type="match status" value="1"/>
</dbReference>
<evidence type="ECO:0000256" key="5">
    <source>
        <dbReference type="ARBA" id="ARBA00023163"/>
    </source>
</evidence>
<evidence type="ECO:0000256" key="2">
    <source>
        <dbReference type="ARBA" id="ARBA00023015"/>
    </source>
</evidence>
<evidence type="ECO:0000256" key="3">
    <source>
        <dbReference type="ARBA" id="ARBA00023082"/>
    </source>
</evidence>
<evidence type="ECO:0000256" key="1">
    <source>
        <dbReference type="ARBA" id="ARBA00010641"/>
    </source>
</evidence>
<dbReference type="SUPFAM" id="SSF88659">
    <property type="entry name" value="Sigma3 and sigma4 domains of RNA polymerase sigma factors"/>
    <property type="match status" value="1"/>
</dbReference>
<dbReference type="Proteomes" id="UP000192674">
    <property type="component" value="Unassembled WGS sequence"/>
</dbReference>
<comment type="similarity">
    <text evidence="1">Belongs to the sigma-70 factor family. ECF subfamily.</text>
</comment>
<feature type="domain" description="RNA polymerase sigma-70 region 2" evidence="6">
    <location>
        <begin position="31"/>
        <end position="94"/>
    </location>
</feature>
<reference evidence="8 9" key="1">
    <citation type="submission" date="2017-04" db="EMBL/GenBank/DDBJ databases">
        <authorList>
            <person name="Afonso C.L."/>
            <person name="Miller P.J."/>
            <person name="Scott M.A."/>
            <person name="Spackman E."/>
            <person name="Goraichik I."/>
            <person name="Dimitrov K.M."/>
            <person name="Suarez D.L."/>
            <person name="Swayne D.E."/>
        </authorList>
    </citation>
    <scope>NUCLEOTIDE SEQUENCE [LARGE SCALE GENOMIC DNA]</scope>
    <source>
        <strain evidence="8 9">DSM 43828</strain>
    </source>
</reference>
<keyword evidence="3" id="KW-0731">Sigma factor</keyword>
<proteinExistence type="inferred from homology"/>
<evidence type="ECO:0000313" key="9">
    <source>
        <dbReference type="Proteomes" id="UP000192674"/>
    </source>
</evidence>
<dbReference type="InterPro" id="IPR007627">
    <property type="entry name" value="RNA_pol_sigma70_r2"/>
</dbReference>
<name>A0A1Y5X3A3_KIBAR</name>
<dbReference type="InterPro" id="IPR014284">
    <property type="entry name" value="RNA_pol_sigma-70_dom"/>
</dbReference>
<dbReference type="OrthoDB" id="3821507at2"/>
<dbReference type="InterPro" id="IPR013325">
    <property type="entry name" value="RNA_pol_sigma_r2"/>
</dbReference>
<sequence>MWRYRVVVTPSDVELVLSAKHGTVEALGLLLARHEAGMRAVALSILGYGPDVDDVVQDAALIALGRIGDLRDPAAVGPWLKMIVRNECRMRLRRVPEVPFDGAELLAGEAEPDRAIEQHALRDWIWHAMGELSPKLRLPLMLRHFTEVTSYDQIAAACEVPVGTVRSRLNQARSKLADALRGTAEKAHDDAAKLTAKRRREGIETLEAAEQGRFPEVVAGWSPHIELISGSLRGGVDLVLRGMDGDLADGVRQRMRHTVASKDVTIWEMDMINPPDDPFHCPPGVVWLMSLQDGRPRTIRLIHPAVTTVTS</sequence>
<keyword evidence="9" id="KW-1185">Reference proteome</keyword>
<protein>
    <submittedName>
        <fullName evidence="8">RNA polymerase sigma-70 factor, ECF subfamily</fullName>
    </submittedName>
</protein>
<accession>A0A1Y5X3A3</accession>
<dbReference type="Gene3D" id="1.10.1740.10">
    <property type="match status" value="1"/>
</dbReference>
<evidence type="ECO:0000259" key="7">
    <source>
        <dbReference type="Pfam" id="PF08281"/>
    </source>
</evidence>
<dbReference type="CDD" id="cd06171">
    <property type="entry name" value="Sigma70_r4"/>
    <property type="match status" value="1"/>
</dbReference>
<dbReference type="GO" id="GO:0003677">
    <property type="term" value="F:DNA binding"/>
    <property type="evidence" value="ECO:0007669"/>
    <property type="project" value="UniProtKB-KW"/>
</dbReference>
<keyword evidence="5" id="KW-0804">Transcription</keyword>
<dbReference type="InterPro" id="IPR013324">
    <property type="entry name" value="RNA_pol_sigma_r3/r4-like"/>
</dbReference>
<dbReference type="AlphaFoldDB" id="A0A1Y5X3A3"/>
<feature type="domain" description="RNA polymerase sigma factor 70 region 4 type 2" evidence="7">
    <location>
        <begin position="123"/>
        <end position="176"/>
    </location>
</feature>
<evidence type="ECO:0000256" key="4">
    <source>
        <dbReference type="ARBA" id="ARBA00023125"/>
    </source>
</evidence>
<dbReference type="Pfam" id="PF08281">
    <property type="entry name" value="Sigma70_r4_2"/>
    <property type="match status" value="1"/>
</dbReference>
<evidence type="ECO:0000259" key="6">
    <source>
        <dbReference type="Pfam" id="PF04542"/>
    </source>
</evidence>
<dbReference type="EMBL" id="FWXV01000001">
    <property type="protein sequence ID" value="SMC67382.1"/>
    <property type="molecule type" value="Genomic_DNA"/>
</dbReference>
<keyword evidence="2" id="KW-0805">Transcription regulation</keyword>
<dbReference type="InterPro" id="IPR013249">
    <property type="entry name" value="RNA_pol_sigma70_r4_t2"/>
</dbReference>